<accession>A0A2M4D8Z1</accession>
<organism evidence="2">
    <name type="scientific">Anopheles darlingi</name>
    <name type="common">Mosquito</name>
    <dbReference type="NCBI Taxonomy" id="43151"/>
    <lineage>
        <taxon>Eukaryota</taxon>
        <taxon>Metazoa</taxon>
        <taxon>Ecdysozoa</taxon>
        <taxon>Arthropoda</taxon>
        <taxon>Hexapoda</taxon>
        <taxon>Insecta</taxon>
        <taxon>Pterygota</taxon>
        <taxon>Neoptera</taxon>
        <taxon>Endopterygota</taxon>
        <taxon>Diptera</taxon>
        <taxon>Nematocera</taxon>
        <taxon>Culicoidea</taxon>
        <taxon>Culicidae</taxon>
        <taxon>Anophelinae</taxon>
        <taxon>Anopheles</taxon>
    </lineage>
</organism>
<protein>
    <submittedName>
        <fullName evidence="2">Putative secreted protein</fullName>
    </submittedName>
</protein>
<sequence>MLPLSFTLLWHARFVNTRSSAASVTDDRNHPRTTRIVRFRTTTPRDTRRPRNPRASSNTFDAIFNIPPGFLRRVRFPITFRAQNKPPATRVKVSTSGKVRKIA</sequence>
<feature type="signal peptide" evidence="1">
    <location>
        <begin position="1"/>
        <end position="17"/>
    </location>
</feature>
<dbReference type="EMBL" id="GGFL01009819">
    <property type="protein sequence ID" value="MBW73997.1"/>
    <property type="molecule type" value="Transcribed_RNA"/>
</dbReference>
<feature type="chain" id="PRO_5014960625" evidence="1">
    <location>
        <begin position="18"/>
        <end position="103"/>
    </location>
</feature>
<reference evidence="2" key="1">
    <citation type="submission" date="2018-01" db="EMBL/GenBank/DDBJ databases">
        <title>An insight into the sialome of Amazonian anophelines.</title>
        <authorList>
            <person name="Ribeiro J.M."/>
            <person name="Scarpassa V."/>
            <person name="Calvo E."/>
        </authorList>
    </citation>
    <scope>NUCLEOTIDE SEQUENCE</scope>
</reference>
<evidence type="ECO:0000256" key="1">
    <source>
        <dbReference type="SAM" id="SignalP"/>
    </source>
</evidence>
<keyword evidence="1" id="KW-0732">Signal</keyword>
<dbReference type="AlphaFoldDB" id="A0A2M4D8Z1"/>
<evidence type="ECO:0000313" key="2">
    <source>
        <dbReference type="EMBL" id="MBW73997.1"/>
    </source>
</evidence>
<name>A0A2M4D8Z1_ANODA</name>
<proteinExistence type="predicted"/>